<evidence type="ECO:0000256" key="2">
    <source>
        <dbReference type="ARBA" id="ARBA00023002"/>
    </source>
</evidence>
<dbReference type="PRINTS" id="PR00081">
    <property type="entry name" value="GDHRDH"/>
</dbReference>
<evidence type="ECO:0000313" key="4">
    <source>
        <dbReference type="EMBL" id="ALH82179.1"/>
    </source>
</evidence>
<dbReference type="PRINTS" id="PR00080">
    <property type="entry name" value="SDRFAMILY"/>
</dbReference>
<dbReference type="EMBL" id="CP012700">
    <property type="protein sequence ID" value="ALH82179.1"/>
    <property type="molecule type" value="Genomic_DNA"/>
</dbReference>
<proteinExistence type="inferred from homology"/>
<dbReference type="CDD" id="cd05233">
    <property type="entry name" value="SDR_c"/>
    <property type="match status" value="1"/>
</dbReference>
<dbReference type="Gene3D" id="3.40.50.720">
    <property type="entry name" value="NAD(P)-binding Rossmann-like Domain"/>
    <property type="match status" value="1"/>
</dbReference>
<organism evidence="4 5">
    <name type="scientific">Sphingopyxis macrogoltabida</name>
    <name type="common">Sphingomonas macrogoltabidus</name>
    <dbReference type="NCBI Taxonomy" id="33050"/>
    <lineage>
        <taxon>Bacteria</taxon>
        <taxon>Pseudomonadati</taxon>
        <taxon>Pseudomonadota</taxon>
        <taxon>Alphaproteobacteria</taxon>
        <taxon>Sphingomonadales</taxon>
        <taxon>Sphingomonadaceae</taxon>
        <taxon>Sphingopyxis</taxon>
    </lineage>
</organism>
<dbReference type="PROSITE" id="PS00061">
    <property type="entry name" value="ADH_SHORT"/>
    <property type="match status" value="1"/>
</dbReference>
<evidence type="ECO:0000313" key="5">
    <source>
        <dbReference type="Proteomes" id="UP000058074"/>
    </source>
</evidence>
<dbReference type="Proteomes" id="UP000058074">
    <property type="component" value="Chromosome"/>
</dbReference>
<dbReference type="InterPro" id="IPR020904">
    <property type="entry name" value="Sc_DH/Rdtase_CS"/>
</dbReference>
<dbReference type="PANTHER" id="PTHR42760:SF115">
    <property type="entry name" value="3-OXOACYL-[ACYL-CARRIER-PROTEIN] REDUCTASE FABG"/>
    <property type="match status" value="1"/>
</dbReference>
<dbReference type="AlphaFoldDB" id="A0A0N7GT06"/>
<comment type="similarity">
    <text evidence="1">Belongs to the short-chain dehydrogenases/reductases (SDR) family.</text>
</comment>
<dbReference type="KEGG" id="smag:AN936_17990"/>
<name>A0A0N7GT06_SPHMC</name>
<dbReference type="Pfam" id="PF13561">
    <property type="entry name" value="adh_short_C2"/>
    <property type="match status" value="1"/>
</dbReference>
<dbReference type="PATRIC" id="fig|33050.5.peg.3731"/>
<dbReference type="OrthoDB" id="5457012at2"/>
<evidence type="ECO:0000259" key="3">
    <source>
        <dbReference type="SMART" id="SM00822"/>
    </source>
</evidence>
<sequence>MRFAGKTAIVTGGASGIGEAFVRRFVAEGGSVMIAELDVERAAALAAELGERVAYELIDVSDADAFAPLADKTARRFGGIDILFNNAGIGNFGLTPDMDIEQWRRCIAVNLDAVFYACRAVIPHLKARGGGAIVNTASASGMAADYGFTAYNAAKAGVINYTRCLAIDHARDNIRANSICPGPVDTPLLTSGVDEIEGLRTEWERIVPAGRFARPEEIAAVALFLASDDASGMTGATVPVDGGLTAHTGQPDLRDVLGAAGTA</sequence>
<dbReference type="GO" id="GO:0016616">
    <property type="term" value="F:oxidoreductase activity, acting on the CH-OH group of donors, NAD or NADP as acceptor"/>
    <property type="evidence" value="ECO:0007669"/>
    <property type="project" value="UniProtKB-ARBA"/>
</dbReference>
<accession>A0A0N7GT06</accession>
<feature type="domain" description="Ketoreductase" evidence="3">
    <location>
        <begin position="6"/>
        <end position="187"/>
    </location>
</feature>
<gene>
    <name evidence="4" type="ORF">AN936_17990</name>
</gene>
<reference evidence="4 5" key="1">
    <citation type="journal article" date="2015" name="Genome Announc.">
        <title>Complete Genome Sequence of Polypropylene Glycol- and Polyethylene Glycol-Degrading Sphingopyxis macrogoltabida Strain EY-1.</title>
        <authorList>
            <person name="Ohtsubo Y."/>
            <person name="Nagata Y."/>
            <person name="Numata M."/>
            <person name="Tsuchikane K."/>
            <person name="Hosoyama A."/>
            <person name="Yamazoe A."/>
            <person name="Tsuda M."/>
            <person name="Fujita N."/>
            <person name="Kawai F."/>
        </authorList>
    </citation>
    <scope>NUCLEOTIDE SEQUENCE [LARGE SCALE GENOMIC DNA]</scope>
    <source>
        <strain evidence="4 5">EY-1</strain>
    </source>
</reference>
<dbReference type="SUPFAM" id="SSF51735">
    <property type="entry name" value="NAD(P)-binding Rossmann-fold domains"/>
    <property type="match status" value="1"/>
</dbReference>
<keyword evidence="2" id="KW-0560">Oxidoreductase</keyword>
<dbReference type="SMART" id="SM00822">
    <property type="entry name" value="PKS_KR"/>
    <property type="match status" value="1"/>
</dbReference>
<dbReference type="InterPro" id="IPR057326">
    <property type="entry name" value="KR_dom"/>
</dbReference>
<dbReference type="InterPro" id="IPR036291">
    <property type="entry name" value="NAD(P)-bd_dom_sf"/>
</dbReference>
<protein>
    <submittedName>
        <fullName evidence="4">3-oxoacyl-ACP reductase</fullName>
    </submittedName>
</protein>
<dbReference type="PANTHER" id="PTHR42760">
    <property type="entry name" value="SHORT-CHAIN DEHYDROGENASES/REDUCTASES FAMILY MEMBER"/>
    <property type="match status" value="1"/>
</dbReference>
<dbReference type="FunFam" id="3.40.50.720:FF:000084">
    <property type="entry name" value="Short-chain dehydrogenase reductase"/>
    <property type="match status" value="1"/>
</dbReference>
<dbReference type="NCBIfam" id="NF005559">
    <property type="entry name" value="PRK07231.1"/>
    <property type="match status" value="1"/>
</dbReference>
<evidence type="ECO:0000256" key="1">
    <source>
        <dbReference type="ARBA" id="ARBA00006484"/>
    </source>
</evidence>
<dbReference type="RefSeq" id="WP_054589269.1">
    <property type="nucleotide sequence ID" value="NZ_CP012700.1"/>
</dbReference>
<dbReference type="InterPro" id="IPR002347">
    <property type="entry name" value="SDR_fam"/>
</dbReference>